<feature type="region of interest" description="Disordered" evidence="1">
    <location>
        <begin position="44"/>
        <end position="68"/>
    </location>
</feature>
<dbReference type="EMBL" id="CP001631">
    <property type="protein sequence ID" value="ACU54796.1"/>
    <property type="molecule type" value="Genomic_DNA"/>
</dbReference>
<name>C7M1P9_ACIFD</name>
<dbReference type="Proteomes" id="UP000000771">
    <property type="component" value="Chromosome"/>
</dbReference>
<dbReference type="KEGG" id="afo:Afer_1885"/>
<dbReference type="STRING" id="525909.Afer_1885"/>
<reference evidence="3 4" key="1">
    <citation type="journal article" date="2009" name="Stand. Genomic Sci.">
        <title>Complete genome sequence of Acidimicrobium ferrooxidans type strain (ICP).</title>
        <authorList>
            <person name="Clum A."/>
            <person name="Nolan M."/>
            <person name="Lang E."/>
            <person name="Glavina Del Rio T."/>
            <person name="Tice H."/>
            <person name="Copeland A."/>
            <person name="Cheng J.F."/>
            <person name="Lucas S."/>
            <person name="Chen F."/>
            <person name="Bruce D."/>
            <person name="Goodwin L."/>
            <person name="Pitluck S."/>
            <person name="Ivanova N."/>
            <person name="Mavrommatis K."/>
            <person name="Mikhailova N."/>
            <person name="Pati A."/>
            <person name="Chen A."/>
            <person name="Palaniappan K."/>
            <person name="Goker M."/>
            <person name="Spring S."/>
            <person name="Land M."/>
            <person name="Hauser L."/>
            <person name="Chang Y.J."/>
            <person name="Jeffries C.C."/>
            <person name="Chain P."/>
            <person name="Bristow J."/>
            <person name="Eisen J.A."/>
            <person name="Markowitz V."/>
            <person name="Hugenholtz P."/>
            <person name="Kyrpides N.C."/>
            <person name="Klenk H.P."/>
            <person name="Lapidus A."/>
        </authorList>
    </citation>
    <scope>NUCLEOTIDE SEQUENCE [LARGE SCALE GENOMIC DNA]</scope>
    <source>
        <strain evidence="4">DSM 10331 / JCM 15462 / NBRC 103882 / ICP</strain>
    </source>
</reference>
<keyword evidence="2" id="KW-0472">Membrane</keyword>
<keyword evidence="2" id="KW-0812">Transmembrane</keyword>
<protein>
    <submittedName>
        <fullName evidence="3">Uncharacterized protein</fullName>
    </submittedName>
</protein>
<keyword evidence="4" id="KW-1185">Reference proteome</keyword>
<sequence length="68" mass="7747">MIELLYIAIPIALVVIVAVVSSMREHRPHDVRSSVSTFEHARQALERRTTLDARERPLRERGSRGAPE</sequence>
<dbReference type="HOGENOM" id="CLU_2784447_0_0_11"/>
<evidence type="ECO:0000313" key="3">
    <source>
        <dbReference type="EMBL" id="ACU54796.1"/>
    </source>
</evidence>
<accession>C7M1P9</accession>
<gene>
    <name evidence="3" type="ordered locus">Afer_1885</name>
</gene>
<evidence type="ECO:0000313" key="4">
    <source>
        <dbReference type="Proteomes" id="UP000000771"/>
    </source>
</evidence>
<dbReference type="AlphaFoldDB" id="C7M1P9"/>
<proteinExistence type="predicted"/>
<evidence type="ECO:0000256" key="2">
    <source>
        <dbReference type="SAM" id="Phobius"/>
    </source>
</evidence>
<evidence type="ECO:0000256" key="1">
    <source>
        <dbReference type="SAM" id="MobiDB-lite"/>
    </source>
</evidence>
<organism evidence="3 4">
    <name type="scientific">Acidimicrobium ferrooxidans (strain DSM 10331 / JCM 15462 / NBRC 103882 / ICP)</name>
    <dbReference type="NCBI Taxonomy" id="525909"/>
    <lineage>
        <taxon>Bacteria</taxon>
        <taxon>Bacillati</taxon>
        <taxon>Actinomycetota</taxon>
        <taxon>Acidimicrobiia</taxon>
        <taxon>Acidimicrobiales</taxon>
        <taxon>Acidimicrobiaceae</taxon>
        <taxon>Acidimicrobium</taxon>
    </lineage>
</organism>
<dbReference type="RefSeq" id="WP_015799273.1">
    <property type="nucleotide sequence ID" value="NC_013124.1"/>
</dbReference>
<keyword evidence="2" id="KW-1133">Transmembrane helix</keyword>
<feature type="transmembrane region" description="Helical" evidence="2">
    <location>
        <begin position="6"/>
        <end position="23"/>
    </location>
</feature>